<sequence>MKQLGIALVLIFFVSTNSFAQKGKEQSLIATYLKSNGSAVQYEYAYDQLLTMLKQKHPKTDANADGWKYLNENKAKAVADIMVDLGKVYEKHFTTEDINEMLGFYRGDAAKQMLKDRSQMTEEQKQELNAYYNSEVGKKIISKQQVLGKEIGTASEAWSRDLYETAMTLLK</sequence>
<name>A0A1K1NYW9_9FLAO</name>
<dbReference type="RefSeq" id="WP_072303152.1">
    <property type="nucleotide sequence ID" value="NZ_FPIY01000002.1"/>
</dbReference>
<feature type="signal peptide" evidence="1">
    <location>
        <begin position="1"/>
        <end position="20"/>
    </location>
</feature>
<protein>
    <recommendedName>
        <fullName evidence="2">DUF2059 domain-containing protein</fullName>
    </recommendedName>
</protein>
<organism evidence="3 4">
    <name type="scientific">Cellulophaga fucicola</name>
    <dbReference type="NCBI Taxonomy" id="76595"/>
    <lineage>
        <taxon>Bacteria</taxon>
        <taxon>Pseudomonadati</taxon>
        <taxon>Bacteroidota</taxon>
        <taxon>Flavobacteriia</taxon>
        <taxon>Flavobacteriales</taxon>
        <taxon>Flavobacteriaceae</taxon>
        <taxon>Cellulophaga</taxon>
    </lineage>
</organism>
<dbReference type="Proteomes" id="UP000183257">
    <property type="component" value="Unassembled WGS sequence"/>
</dbReference>
<keyword evidence="4" id="KW-1185">Reference proteome</keyword>
<evidence type="ECO:0000313" key="3">
    <source>
        <dbReference type="EMBL" id="SFW40696.1"/>
    </source>
</evidence>
<dbReference type="EMBL" id="FPIY01000002">
    <property type="protein sequence ID" value="SFW40696.1"/>
    <property type="molecule type" value="Genomic_DNA"/>
</dbReference>
<gene>
    <name evidence="3" type="ORF">SAMN05660313_01477</name>
</gene>
<reference evidence="4" key="1">
    <citation type="submission" date="2016-11" db="EMBL/GenBank/DDBJ databases">
        <authorList>
            <person name="Varghese N."/>
            <person name="Submissions S."/>
        </authorList>
    </citation>
    <scope>NUCLEOTIDE SEQUENCE [LARGE SCALE GENOMIC DNA]</scope>
    <source>
        <strain evidence="4">DSM 24786</strain>
    </source>
</reference>
<evidence type="ECO:0000313" key="4">
    <source>
        <dbReference type="Proteomes" id="UP000183257"/>
    </source>
</evidence>
<dbReference type="InterPro" id="IPR018637">
    <property type="entry name" value="DUF2059"/>
</dbReference>
<dbReference type="Pfam" id="PF09832">
    <property type="entry name" value="DUF2059"/>
    <property type="match status" value="1"/>
</dbReference>
<evidence type="ECO:0000256" key="1">
    <source>
        <dbReference type="SAM" id="SignalP"/>
    </source>
</evidence>
<evidence type="ECO:0000259" key="2">
    <source>
        <dbReference type="Pfam" id="PF09832"/>
    </source>
</evidence>
<dbReference type="AlphaFoldDB" id="A0A1K1NYW9"/>
<feature type="chain" id="PRO_5012860063" description="DUF2059 domain-containing protein" evidence="1">
    <location>
        <begin position="21"/>
        <end position="171"/>
    </location>
</feature>
<feature type="domain" description="DUF2059" evidence="2">
    <location>
        <begin position="81"/>
        <end position="123"/>
    </location>
</feature>
<keyword evidence="1" id="KW-0732">Signal</keyword>
<dbReference type="STRING" id="76595.SAMN05660313_01477"/>
<proteinExistence type="predicted"/>
<accession>A0A1K1NYW9</accession>